<dbReference type="Gene3D" id="3.40.50.720">
    <property type="entry name" value="NAD(P)-binding Rossmann-like Domain"/>
    <property type="match status" value="1"/>
</dbReference>
<evidence type="ECO:0000259" key="6">
    <source>
        <dbReference type="Pfam" id="PF13460"/>
    </source>
</evidence>
<sequence>MTPALLILGGTGTVGTRIVAQLSSSSSHPHHILVASRRGQPNTSNPTHPQPDPAAVAGPNPRVHHVVFDWHNPETWSNPFETQIQGGDDLQVTAVYLIAPAPQAGSHETGSGARVMEEFVDFARGQGVRRFVLQSGSPIEKGGPAMGAVHAYLAELEGEGVEWAVLRPTWFQENFADQEMHLRGVRDESKVYSATGDGKIPWVSADDIAAVAVRTLTDEVPHNTDYLVLGSELLSYSEIAEILTSVLHRQIVHVDLSAADLGARFVSFGMAEDYAHLMTALDTAVKHGSEERTDDSILAVTGSAPRRFREFAESVKGVWE</sequence>
<evidence type="ECO:0000256" key="3">
    <source>
        <dbReference type="ARBA" id="ARBA00022589"/>
    </source>
</evidence>
<dbReference type="EMBL" id="MU853635">
    <property type="protein sequence ID" value="KAK4140291.1"/>
    <property type="molecule type" value="Genomic_DNA"/>
</dbReference>
<dbReference type="RefSeq" id="XP_062633662.1">
    <property type="nucleotide sequence ID" value="XM_062778347.1"/>
</dbReference>
<evidence type="ECO:0000256" key="5">
    <source>
        <dbReference type="SAM" id="MobiDB-lite"/>
    </source>
</evidence>
<dbReference type="Proteomes" id="UP001302676">
    <property type="component" value="Unassembled WGS sequence"/>
</dbReference>
<evidence type="ECO:0000256" key="2">
    <source>
        <dbReference type="ARBA" id="ARBA00005372"/>
    </source>
</evidence>
<comment type="similarity">
    <text evidence="2">Belongs to the fgaFS/easG family.</text>
</comment>
<keyword evidence="4" id="KW-0560">Oxidoreductase</keyword>
<dbReference type="NCBIfam" id="TIGR03649">
    <property type="entry name" value="ergot_EASG"/>
    <property type="match status" value="1"/>
</dbReference>
<dbReference type="InterPro" id="IPR036291">
    <property type="entry name" value="NAD(P)-bd_dom_sf"/>
</dbReference>
<proteinExistence type="inferred from homology"/>
<protein>
    <recommendedName>
        <fullName evidence="6">NAD(P)-binding domain-containing protein</fullName>
    </recommendedName>
</protein>
<keyword evidence="3" id="KW-0017">Alkaloid metabolism</keyword>
<gene>
    <name evidence="7" type="ORF">C8A04DRAFT_15080</name>
</gene>
<feature type="domain" description="NAD(P)-binding" evidence="6">
    <location>
        <begin position="9"/>
        <end position="218"/>
    </location>
</feature>
<evidence type="ECO:0000256" key="4">
    <source>
        <dbReference type="ARBA" id="ARBA00023002"/>
    </source>
</evidence>
<dbReference type="GO" id="GO:0016491">
    <property type="term" value="F:oxidoreductase activity"/>
    <property type="evidence" value="ECO:0007669"/>
    <property type="project" value="UniProtKB-KW"/>
</dbReference>
<dbReference type="Pfam" id="PF13460">
    <property type="entry name" value="NAD_binding_10"/>
    <property type="match status" value="1"/>
</dbReference>
<accession>A0AAN6UWW9</accession>
<dbReference type="GeneID" id="87814960"/>
<reference evidence="7" key="1">
    <citation type="journal article" date="2023" name="Mol. Phylogenet. Evol.">
        <title>Genome-scale phylogeny and comparative genomics of the fungal order Sordariales.</title>
        <authorList>
            <person name="Hensen N."/>
            <person name="Bonometti L."/>
            <person name="Westerberg I."/>
            <person name="Brannstrom I.O."/>
            <person name="Guillou S."/>
            <person name="Cros-Aarteil S."/>
            <person name="Calhoun S."/>
            <person name="Haridas S."/>
            <person name="Kuo A."/>
            <person name="Mondo S."/>
            <person name="Pangilinan J."/>
            <person name="Riley R."/>
            <person name="LaButti K."/>
            <person name="Andreopoulos B."/>
            <person name="Lipzen A."/>
            <person name="Chen C."/>
            <person name="Yan M."/>
            <person name="Daum C."/>
            <person name="Ng V."/>
            <person name="Clum A."/>
            <person name="Steindorff A."/>
            <person name="Ohm R.A."/>
            <person name="Martin F."/>
            <person name="Silar P."/>
            <person name="Natvig D.O."/>
            <person name="Lalanne C."/>
            <person name="Gautier V."/>
            <person name="Ament-Velasquez S.L."/>
            <person name="Kruys A."/>
            <person name="Hutchinson M.I."/>
            <person name="Powell A.J."/>
            <person name="Barry K."/>
            <person name="Miller A.N."/>
            <person name="Grigoriev I.V."/>
            <person name="Debuchy R."/>
            <person name="Gladieux P."/>
            <person name="Hiltunen Thoren M."/>
            <person name="Johannesson H."/>
        </authorList>
    </citation>
    <scope>NUCLEOTIDE SEQUENCE</scope>
    <source>
        <strain evidence="7">CBS 141.50</strain>
    </source>
</reference>
<organism evidence="7 8">
    <name type="scientific">Dichotomopilus funicola</name>
    <dbReference type="NCBI Taxonomy" id="1934379"/>
    <lineage>
        <taxon>Eukaryota</taxon>
        <taxon>Fungi</taxon>
        <taxon>Dikarya</taxon>
        <taxon>Ascomycota</taxon>
        <taxon>Pezizomycotina</taxon>
        <taxon>Sordariomycetes</taxon>
        <taxon>Sordariomycetidae</taxon>
        <taxon>Sordariales</taxon>
        <taxon>Chaetomiaceae</taxon>
        <taxon>Dichotomopilus</taxon>
    </lineage>
</organism>
<dbReference type="Gene3D" id="3.90.25.10">
    <property type="entry name" value="UDP-galactose 4-epimerase, domain 1"/>
    <property type="match status" value="1"/>
</dbReference>
<dbReference type="PANTHER" id="PTHR43162:SF1">
    <property type="entry name" value="PRESTALK A DIFFERENTIATION PROTEIN A"/>
    <property type="match status" value="1"/>
</dbReference>
<evidence type="ECO:0000313" key="8">
    <source>
        <dbReference type="Proteomes" id="UP001302676"/>
    </source>
</evidence>
<evidence type="ECO:0000256" key="1">
    <source>
        <dbReference type="ARBA" id="ARBA00005107"/>
    </source>
</evidence>
<comment type="pathway">
    <text evidence="1">Alkaloid biosynthesis; ergot alkaloid biosynthesis.</text>
</comment>
<keyword evidence="8" id="KW-1185">Reference proteome</keyword>
<dbReference type="AlphaFoldDB" id="A0AAN6UWW9"/>
<dbReference type="InterPro" id="IPR019901">
    <property type="entry name" value="Ergot_alkaloid_biosynthesis"/>
</dbReference>
<feature type="region of interest" description="Disordered" evidence="5">
    <location>
        <begin position="37"/>
        <end position="60"/>
    </location>
</feature>
<name>A0AAN6UWW9_9PEZI</name>
<dbReference type="PANTHER" id="PTHR43162">
    <property type="match status" value="1"/>
</dbReference>
<comment type="caution">
    <text evidence="7">The sequence shown here is derived from an EMBL/GenBank/DDBJ whole genome shotgun (WGS) entry which is preliminary data.</text>
</comment>
<dbReference type="GO" id="GO:0009820">
    <property type="term" value="P:alkaloid metabolic process"/>
    <property type="evidence" value="ECO:0007669"/>
    <property type="project" value="UniProtKB-KW"/>
</dbReference>
<dbReference type="SUPFAM" id="SSF51735">
    <property type="entry name" value="NAD(P)-binding Rossmann-fold domains"/>
    <property type="match status" value="1"/>
</dbReference>
<dbReference type="InterPro" id="IPR016040">
    <property type="entry name" value="NAD(P)-bd_dom"/>
</dbReference>
<dbReference type="InterPro" id="IPR051604">
    <property type="entry name" value="Ergot_Alk_Oxidoreductase"/>
</dbReference>
<reference evidence="7" key="2">
    <citation type="submission" date="2023-05" db="EMBL/GenBank/DDBJ databases">
        <authorList>
            <consortium name="Lawrence Berkeley National Laboratory"/>
            <person name="Steindorff A."/>
            <person name="Hensen N."/>
            <person name="Bonometti L."/>
            <person name="Westerberg I."/>
            <person name="Brannstrom I.O."/>
            <person name="Guillou S."/>
            <person name="Cros-Aarteil S."/>
            <person name="Calhoun S."/>
            <person name="Haridas S."/>
            <person name="Kuo A."/>
            <person name="Mondo S."/>
            <person name="Pangilinan J."/>
            <person name="Riley R."/>
            <person name="Labutti K."/>
            <person name="Andreopoulos B."/>
            <person name="Lipzen A."/>
            <person name="Chen C."/>
            <person name="Yanf M."/>
            <person name="Daum C."/>
            <person name="Ng V."/>
            <person name="Clum A."/>
            <person name="Ohm R."/>
            <person name="Martin F."/>
            <person name="Silar P."/>
            <person name="Natvig D."/>
            <person name="Lalanne C."/>
            <person name="Gautier V."/>
            <person name="Ament-Velasquez S.L."/>
            <person name="Kruys A."/>
            <person name="Hutchinson M.I."/>
            <person name="Powell A.J."/>
            <person name="Barry K."/>
            <person name="Miller A.N."/>
            <person name="Grigoriev I.V."/>
            <person name="Debuchy R."/>
            <person name="Gladieux P."/>
            <person name="Thoren M.H."/>
            <person name="Johannesson H."/>
        </authorList>
    </citation>
    <scope>NUCLEOTIDE SEQUENCE</scope>
    <source>
        <strain evidence="7">CBS 141.50</strain>
    </source>
</reference>
<evidence type="ECO:0000313" key="7">
    <source>
        <dbReference type="EMBL" id="KAK4140291.1"/>
    </source>
</evidence>